<name>A0A1H1WKE8_BRESA</name>
<dbReference type="InterPro" id="IPR008136">
    <property type="entry name" value="CinA_C"/>
</dbReference>
<dbReference type="EMBL" id="LT629739">
    <property type="protein sequence ID" value="SDS96786.1"/>
    <property type="molecule type" value="Genomic_DNA"/>
</dbReference>
<protein>
    <submittedName>
        <fullName evidence="3">Competence/damage-inducible protein cinA</fullName>
    </submittedName>
</protein>
<feature type="compositionally biased region" description="Polar residues" evidence="1">
    <location>
        <begin position="15"/>
        <end position="25"/>
    </location>
</feature>
<evidence type="ECO:0000313" key="3">
    <source>
        <dbReference type="EMBL" id="SDS96786.1"/>
    </source>
</evidence>
<dbReference type="NCBIfam" id="TIGR00199">
    <property type="entry name" value="PncC_domain"/>
    <property type="match status" value="1"/>
</dbReference>
<proteinExistence type="predicted"/>
<evidence type="ECO:0000256" key="1">
    <source>
        <dbReference type="SAM" id="MobiDB-lite"/>
    </source>
</evidence>
<organism evidence="3 4">
    <name type="scientific">Brevibacterium sandarakinum</name>
    <dbReference type="NCBI Taxonomy" id="629680"/>
    <lineage>
        <taxon>Bacteria</taxon>
        <taxon>Bacillati</taxon>
        <taxon>Actinomycetota</taxon>
        <taxon>Actinomycetes</taxon>
        <taxon>Micrococcales</taxon>
        <taxon>Brevibacteriaceae</taxon>
        <taxon>Brevibacterium</taxon>
    </lineage>
</organism>
<dbReference type="Gene3D" id="3.90.950.20">
    <property type="entry name" value="CinA-like"/>
    <property type="match status" value="1"/>
</dbReference>
<dbReference type="STRING" id="629680.SAMN04489751_3375"/>
<feature type="domain" description="CinA C-terminal" evidence="2">
    <location>
        <begin position="27"/>
        <end position="172"/>
    </location>
</feature>
<evidence type="ECO:0000259" key="2">
    <source>
        <dbReference type="Pfam" id="PF02464"/>
    </source>
</evidence>
<accession>A0A1H1WKE8</accession>
<dbReference type="InterPro" id="IPR036653">
    <property type="entry name" value="CinA-like_C"/>
</dbReference>
<feature type="region of interest" description="Disordered" evidence="1">
    <location>
        <begin position="1"/>
        <end position="25"/>
    </location>
</feature>
<keyword evidence="4" id="KW-1185">Reference proteome</keyword>
<reference evidence="3" key="1">
    <citation type="submission" date="2016-10" db="EMBL/GenBank/DDBJ databases">
        <authorList>
            <person name="Varghese N."/>
            <person name="Submissions S."/>
        </authorList>
    </citation>
    <scope>NUCLEOTIDE SEQUENCE [LARGE SCALE GENOMIC DNA]</scope>
    <source>
        <strain evidence="3">DSM 22082</strain>
    </source>
</reference>
<dbReference type="AlphaFoldDB" id="A0A1H1WKE8"/>
<dbReference type="Pfam" id="PF02464">
    <property type="entry name" value="CinA"/>
    <property type="match status" value="1"/>
</dbReference>
<sequence length="189" mass="19263">MVAPGAGPPTETRTEPVNSTELGSRSQHLITTCTQVGLSIAAAESLTGGRFVATLVDVPGASAVVRGGVITYATDLKSRLVGVDAEHLDKTGPVDEVVAAQMAAGAARECVADIGVACTGVAGPEPQDDKPVGLVYTAIAFAGKAQVSEHHFTGDRDAIRSLTVAAMMSDLDDFVARLAFGPGAKDEES</sequence>
<gene>
    <name evidence="3" type="ORF">SAMN04489751_3375</name>
</gene>
<dbReference type="SUPFAM" id="SSF142433">
    <property type="entry name" value="CinA-like"/>
    <property type="match status" value="1"/>
</dbReference>
<dbReference type="Proteomes" id="UP000199700">
    <property type="component" value="Chromosome"/>
</dbReference>
<dbReference type="OrthoDB" id="1253990at2"/>
<evidence type="ECO:0000313" key="4">
    <source>
        <dbReference type="Proteomes" id="UP000199700"/>
    </source>
</evidence>